<proteinExistence type="predicted"/>
<organism evidence="1">
    <name type="scientific">Oppiella nova</name>
    <dbReference type="NCBI Taxonomy" id="334625"/>
    <lineage>
        <taxon>Eukaryota</taxon>
        <taxon>Metazoa</taxon>
        <taxon>Ecdysozoa</taxon>
        <taxon>Arthropoda</taxon>
        <taxon>Chelicerata</taxon>
        <taxon>Arachnida</taxon>
        <taxon>Acari</taxon>
        <taxon>Acariformes</taxon>
        <taxon>Sarcoptiformes</taxon>
        <taxon>Oribatida</taxon>
        <taxon>Brachypylina</taxon>
        <taxon>Oppioidea</taxon>
        <taxon>Oppiidae</taxon>
        <taxon>Oppiella</taxon>
    </lineage>
</organism>
<dbReference type="EMBL" id="OC916622">
    <property type="protein sequence ID" value="CAD7644772.1"/>
    <property type="molecule type" value="Genomic_DNA"/>
</dbReference>
<keyword evidence="2" id="KW-1185">Reference proteome</keyword>
<sequence>MRSIRMRSSDPRATEPMRHSAIWTFILMEERIHNLGVGHRY</sequence>
<dbReference type="AlphaFoldDB" id="A0A7R9QHU8"/>
<dbReference type="Proteomes" id="UP000728032">
    <property type="component" value="Unassembled WGS sequence"/>
</dbReference>
<evidence type="ECO:0000313" key="1">
    <source>
        <dbReference type="EMBL" id="CAD7644772.1"/>
    </source>
</evidence>
<reference evidence="1" key="1">
    <citation type="submission" date="2020-11" db="EMBL/GenBank/DDBJ databases">
        <authorList>
            <person name="Tran Van P."/>
        </authorList>
    </citation>
    <scope>NUCLEOTIDE SEQUENCE</scope>
</reference>
<dbReference type="EMBL" id="CAJPVJ010001797">
    <property type="protein sequence ID" value="CAG2165307.1"/>
    <property type="molecule type" value="Genomic_DNA"/>
</dbReference>
<gene>
    <name evidence="1" type="ORF">ONB1V03_LOCUS4850</name>
</gene>
<name>A0A7R9QHU8_9ACAR</name>
<evidence type="ECO:0000313" key="2">
    <source>
        <dbReference type="Proteomes" id="UP000728032"/>
    </source>
</evidence>
<accession>A0A7R9QHU8</accession>
<protein>
    <submittedName>
        <fullName evidence="1">Uncharacterized protein</fullName>
    </submittedName>
</protein>